<dbReference type="EMBL" id="MPZN01000008">
    <property type="protein sequence ID" value="PPL19808.1"/>
    <property type="molecule type" value="Genomic_DNA"/>
</dbReference>
<organism evidence="2 3">
    <name type="scientific">Microterricola pindariensis</name>
    <dbReference type="NCBI Taxonomy" id="478010"/>
    <lineage>
        <taxon>Bacteria</taxon>
        <taxon>Bacillati</taxon>
        <taxon>Actinomycetota</taxon>
        <taxon>Actinomycetes</taxon>
        <taxon>Micrococcales</taxon>
        <taxon>Microbacteriaceae</taxon>
        <taxon>Microterricola</taxon>
    </lineage>
</organism>
<dbReference type="InterPro" id="IPR009061">
    <property type="entry name" value="DNA-bd_dom_put_sf"/>
</dbReference>
<evidence type="ECO:0000259" key="1">
    <source>
        <dbReference type="Pfam" id="PF12728"/>
    </source>
</evidence>
<dbReference type="InterPro" id="IPR041657">
    <property type="entry name" value="HTH_17"/>
</dbReference>
<dbReference type="RefSeq" id="WP_104474495.1">
    <property type="nucleotide sequence ID" value="NZ_MPZN01000008.1"/>
</dbReference>
<accession>A0ABX5AZC9</accession>
<gene>
    <name evidence="2" type="ORF">GY24_04105</name>
</gene>
<name>A0ABX5AZC9_9MICO</name>
<evidence type="ECO:0000313" key="3">
    <source>
        <dbReference type="Proteomes" id="UP000237755"/>
    </source>
</evidence>
<keyword evidence="3" id="KW-1185">Reference proteome</keyword>
<feature type="domain" description="Helix-turn-helix" evidence="1">
    <location>
        <begin position="34"/>
        <end position="67"/>
    </location>
</feature>
<proteinExistence type="predicted"/>
<protein>
    <recommendedName>
        <fullName evidence="1">Helix-turn-helix domain-containing protein</fullName>
    </recommendedName>
</protein>
<comment type="caution">
    <text evidence="2">The sequence shown here is derived from an EMBL/GenBank/DDBJ whole genome shotgun (WGS) entry which is preliminary data.</text>
</comment>
<dbReference type="Pfam" id="PF12728">
    <property type="entry name" value="HTH_17"/>
    <property type="match status" value="1"/>
</dbReference>
<dbReference type="SUPFAM" id="SSF46955">
    <property type="entry name" value="Putative DNA-binding domain"/>
    <property type="match status" value="1"/>
</dbReference>
<dbReference type="Proteomes" id="UP000237755">
    <property type="component" value="Unassembled WGS sequence"/>
</dbReference>
<reference evidence="2 3" key="1">
    <citation type="journal article" date="2008" name="Int. J. Syst. Evol. Microbiol.">
        <title>Leifsonia pindariensis sp. nov., isolated from the Pindari glacier of the Indian Himalayas, and emended description of the genus Leifsonia.</title>
        <authorList>
            <person name="Reddy G.S."/>
            <person name="Prabagaran S.R."/>
            <person name="Shivaji S."/>
        </authorList>
    </citation>
    <scope>NUCLEOTIDE SEQUENCE [LARGE SCALE GENOMIC DNA]</scope>
    <source>
        <strain evidence="2 3">PON 10</strain>
    </source>
</reference>
<evidence type="ECO:0000313" key="2">
    <source>
        <dbReference type="EMBL" id="PPL19808.1"/>
    </source>
</evidence>
<sequence>MCTATTTLPQTLRLSNADDPLLSLRAASERGWPHPHTLRRYVHDGRLPAVKVGKQFMVRESDLDRLAAPVLAMSDLVEAHPSEPNTLDDLAVMAAQMVTTWPRLSVERKAELSRLLAAS</sequence>